<dbReference type="AlphaFoldDB" id="E2C6U6"/>
<name>E2C6U6_HARSA</name>
<organism evidence="3">
    <name type="scientific">Harpegnathos saltator</name>
    <name type="common">Jerdon's jumping ant</name>
    <dbReference type="NCBI Taxonomy" id="610380"/>
    <lineage>
        <taxon>Eukaryota</taxon>
        <taxon>Metazoa</taxon>
        <taxon>Ecdysozoa</taxon>
        <taxon>Arthropoda</taxon>
        <taxon>Hexapoda</taxon>
        <taxon>Insecta</taxon>
        <taxon>Pterygota</taxon>
        <taxon>Neoptera</taxon>
        <taxon>Endopterygota</taxon>
        <taxon>Hymenoptera</taxon>
        <taxon>Apocrita</taxon>
        <taxon>Aculeata</taxon>
        <taxon>Formicoidea</taxon>
        <taxon>Formicidae</taxon>
        <taxon>Ponerinae</taxon>
        <taxon>Ponerini</taxon>
        <taxon>Harpegnathos</taxon>
    </lineage>
</organism>
<dbReference type="OMA" id="FKEDCIS"/>
<proteinExistence type="predicted"/>
<sequence length="50" mass="5830">RNLEQPYAIKFCIKLGESASVTFEKLKQAYGEHSLSRAQVFRWHKSFLEG</sequence>
<evidence type="ECO:0000259" key="1">
    <source>
        <dbReference type="Pfam" id="PF17906"/>
    </source>
</evidence>
<protein>
    <submittedName>
        <fullName evidence="2">Uncharacterized protein FLJ37770</fullName>
    </submittedName>
</protein>
<gene>
    <name evidence="2" type="ORF">EAI_01292</name>
</gene>
<accession>E2C6U6</accession>
<feature type="non-terminal residue" evidence="2">
    <location>
        <position position="1"/>
    </location>
</feature>
<dbReference type="Proteomes" id="UP000008237">
    <property type="component" value="Unassembled WGS sequence"/>
</dbReference>
<dbReference type="InterPro" id="IPR041426">
    <property type="entry name" value="Mos1_HTH"/>
</dbReference>
<dbReference type="EMBL" id="GL453199">
    <property type="protein sequence ID" value="EFN76333.1"/>
    <property type="molecule type" value="Genomic_DNA"/>
</dbReference>
<feature type="non-terminal residue" evidence="2">
    <location>
        <position position="50"/>
    </location>
</feature>
<reference evidence="2 3" key="1">
    <citation type="journal article" date="2010" name="Science">
        <title>Genomic comparison of the ants Camponotus floridanus and Harpegnathos saltator.</title>
        <authorList>
            <person name="Bonasio R."/>
            <person name="Zhang G."/>
            <person name="Ye C."/>
            <person name="Mutti N.S."/>
            <person name="Fang X."/>
            <person name="Qin N."/>
            <person name="Donahue G."/>
            <person name="Yang P."/>
            <person name="Li Q."/>
            <person name="Li C."/>
            <person name="Zhang P."/>
            <person name="Huang Z."/>
            <person name="Berger S.L."/>
            <person name="Reinberg D."/>
            <person name="Wang J."/>
            <person name="Liebig J."/>
        </authorList>
    </citation>
    <scope>NUCLEOTIDE SEQUENCE [LARGE SCALE GENOMIC DNA]</scope>
    <source>
        <strain evidence="2 3">R22 G/1</strain>
    </source>
</reference>
<keyword evidence="3" id="KW-1185">Reference proteome</keyword>
<evidence type="ECO:0000313" key="2">
    <source>
        <dbReference type="EMBL" id="EFN76333.1"/>
    </source>
</evidence>
<feature type="domain" description="Mos1 transposase HTH" evidence="1">
    <location>
        <begin position="9"/>
        <end position="50"/>
    </location>
</feature>
<dbReference type="Gene3D" id="1.10.10.1450">
    <property type="match status" value="1"/>
</dbReference>
<dbReference type="InParanoid" id="E2C6U6"/>
<dbReference type="Pfam" id="PF17906">
    <property type="entry name" value="HTH_48"/>
    <property type="match status" value="1"/>
</dbReference>
<evidence type="ECO:0000313" key="3">
    <source>
        <dbReference type="Proteomes" id="UP000008237"/>
    </source>
</evidence>
<dbReference type="STRING" id="610380.E2C6U6"/>